<dbReference type="GO" id="GO:0016301">
    <property type="term" value="F:kinase activity"/>
    <property type="evidence" value="ECO:0007669"/>
    <property type="project" value="UniProtKB-KW"/>
</dbReference>
<name>A0A0U9HNX5_9FIRM</name>
<dbReference type="STRING" id="224999.GCA_001485475_01599"/>
<evidence type="ECO:0000313" key="4">
    <source>
        <dbReference type="Proteomes" id="UP000062160"/>
    </source>
</evidence>
<keyword evidence="3" id="KW-0808">Transferase</keyword>
<dbReference type="Gene3D" id="4.10.860.10">
    <property type="entry name" value="UVR domain"/>
    <property type="match status" value="1"/>
</dbReference>
<evidence type="ECO:0000256" key="1">
    <source>
        <dbReference type="SAM" id="Coils"/>
    </source>
</evidence>
<dbReference type="InterPro" id="IPR036876">
    <property type="entry name" value="UVR_dom_sf"/>
</dbReference>
<organism evidence="3">
    <name type="scientific">Tepidanaerobacter syntrophicus</name>
    <dbReference type="NCBI Taxonomy" id="224999"/>
    <lineage>
        <taxon>Bacteria</taxon>
        <taxon>Bacillati</taxon>
        <taxon>Bacillota</taxon>
        <taxon>Clostridia</taxon>
        <taxon>Thermosediminibacterales</taxon>
        <taxon>Tepidanaerobacteraceae</taxon>
        <taxon>Tepidanaerobacter</taxon>
    </lineage>
</organism>
<dbReference type="Pfam" id="PF02151">
    <property type="entry name" value="UVR"/>
    <property type="match status" value="1"/>
</dbReference>
<dbReference type="AlphaFoldDB" id="A0A0U9HNX5"/>
<dbReference type="PROSITE" id="PS50151">
    <property type="entry name" value="UVR"/>
    <property type="match status" value="1"/>
</dbReference>
<dbReference type="GO" id="GO:0046870">
    <property type="term" value="F:cadmium ion binding"/>
    <property type="evidence" value="ECO:0007669"/>
    <property type="project" value="TreeGrafter"/>
</dbReference>
<dbReference type="PIRSF" id="PIRSF015034">
    <property type="entry name" value="YacH"/>
    <property type="match status" value="1"/>
</dbReference>
<dbReference type="RefSeq" id="WP_059032981.1">
    <property type="nucleotide sequence ID" value="NZ_BSDN01000018.1"/>
</dbReference>
<evidence type="ECO:0000259" key="2">
    <source>
        <dbReference type="PROSITE" id="PS50151"/>
    </source>
</evidence>
<dbReference type="GO" id="GO:0008270">
    <property type="term" value="F:zinc ion binding"/>
    <property type="evidence" value="ECO:0007669"/>
    <property type="project" value="TreeGrafter"/>
</dbReference>
<keyword evidence="1" id="KW-0175">Coiled coil</keyword>
<accession>A0A0U9HNX5</accession>
<feature type="coiled-coil region" evidence="1">
    <location>
        <begin position="136"/>
        <end position="182"/>
    </location>
</feature>
<dbReference type="InterPro" id="IPR025542">
    <property type="entry name" value="YacH"/>
</dbReference>
<sequence length="186" mass="21173">MMCEECHVRPATIHITKIVNNEKVQMHLCEVCAKQKHLGFPMGFSIFGIGDFGDADFSMGKLLSSFFEPAGEQFDNISTGVKCEGCGLTFDDFIQTGRFGCSKCYTTFKEQINPLLRRIHGKTYHVGKVPRRTGGQLRIKHEIDRLKAELQEAVNAEEYERAAVIRDKIKQLEEIRETKEENPKSE</sequence>
<dbReference type="SUPFAM" id="SSF46600">
    <property type="entry name" value="C-terminal UvrC-binding domain of UvrB"/>
    <property type="match status" value="1"/>
</dbReference>
<reference evidence="3" key="1">
    <citation type="journal article" date="2016" name="Genome Announc.">
        <title>Draft Genome Sequence of the Syntrophic Lactate-Degrading Bacterium Tepidanaerobacter syntrophicus JLT.</title>
        <authorList>
            <person name="Matsuura N."/>
            <person name="Ohashi A."/>
            <person name="Tourlousse D.M."/>
            <person name="Sekiguchi Y."/>
        </authorList>
    </citation>
    <scope>NUCLEOTIDE SEQUENCE [LARGE SCALE GENOMIC DNA]</scope>
    <source>
        <strain evidence="3">JL</strain>
    </source>
</reference>
<evidence type="ECO:0000313" key="3">
    <source>
        <dbReference type="EMBL" id="GAQ25569.1"/>
    </source>
</evidence>
<gene>
    <name evidence="3" type="ORF">TSYNT_898</name>
</gene>
<protein>
    <submittedName>
        <fullName evidence="3">Protein-arginine kinase activator protein McsA</fullName>
    </submittedName>
</protein>
<keyword evidence="3" id="KW-0418">Kinase</keyword>
<dbReference type="EMBL" id="DF977002">
    <property type="protein sequence ID" value="GAQ25569.1"/>
    <property type="molecule type" value="Genomic_DNA"/>
</dbReference>
<dbReference type="InterPro" id="IPR001943">
    <property type="entry name" value="UVR_dom"/>
</dbReference>
<dbReference type="OrthoDB" id="9788704at2"/>
<proteinExistence type="predicted"/>
<feature type="domain" description="UVR" evidence="2">
    <location>
        <begin position="140"/>
        <end position="175"/>
    </location>
</feature>
<dbReference type="PANTHER" id="PTHR38430">
    <property type="entry name" value="PROTEIN-ARGININE KINASE ACTIVATOR PROTEIN"/>
    <property type="match status" value="1"/>
</dbReference>
<dbReference type="GO" id="GO:1990170">
    <property type="term" value="P:stress response to cadmium ion"/>
    <property type="evidence" value="ECO:0007669"/>
    <property type="project" value="TreeGrafter"/>
</dbReference>
<dbReference type="GO" id="GO:1990169">
    <property type="term" value="P:stress response to copper ion"/>
    <property type="evidence" value="ECO:0007669"/>
    <property type="project" value="TreeGrafter"/>
</dbReference>
<dbReference type="Proteomes" id="UP000062160">
    <property type="component" value="Unassembled WGS sequence"/>
</dbReference>
<dbReference type="GO" id="GO:0005507">
    <property type="term" value="F:copper ion binding"/>
    <property type="evidence" value="ECO:0007669"/>
    <property type="project" value="TreeGrafter"/>
</dbReference>
<keyword evidence="4" id="KW-1185">Reference proteome</keyword>
<dbReference type="PANTHER" id="PTHR38430:SF1">
    <property type="entry name" value="PROTEIN-ARGININE KINASE ACTIVATOR PROTEIN"/>
    <property type="match status" value="1"/>
</dbReference>
<dbReference type="GO" id="GO:0050897">
    <property type="term" value="F:cobalt ion binding"/>
    <property type="evidence" value="ECO:0007669"/>
    <property type="project" value="TreeGrafter"/>
</dbReference>